<dbReference type="Pfam" id="PF07085">
    <property type="entry name" value="DRTGG"/>
    <property type="match status" value="1"/>
</dbReference>
<dbReference type="AlphaFoldDB" id="A0A836CAU9"/>
<dbReference type="EMBL" id="JAFCMP010000514">
    <property type="protein sequence ID" value="KAG5178677.1"/>
    <property type="molecule type" value="Genomic_DNA"/>
</dbReference>
<dbReference type="InterPro" id="IPR010766">
    <property type="entry name" value="DRTGG"/>
</dbReference>
<dbReference type="OrthoDB" id="444127at2759"/>
<dbReference type="Proteomes" id="UP000664859">
    <property type="component" value="Unassembled WGS sequence"/>
</dbReference>
<keyword evidence="1" id="KW-0315">Glutamine amidotransferase</keyword>
<proteinExistence type="predicted"/>
<feature type="domain" description="DRTGG" evidence="2">
    <location>
        <begin position="243"/>
        <end position="340"/>
    </location>
</feature>
<dbReference type="Gene3D" id="3.40.50.300">
    <property type="entry name" value="P-loop containing nucleotide triphosphate hydrolases"/>
    <property type="match status" value="1"/>
</dbReference>
<dbReference type="SUPFAM" id="SSF52540">
    <property type="entry name" value="P-loop containing nucleoside triphosphate hydrolases"/>
    <property type="match status" value="1"/>
</dbReference>
<dbReference type="InterPro" id="IPR028979">
    <property type="entry name" value="Ser_kin/Pase_Hpr-like_N_sf"/>
</dbReference>
<name>A0A836CAU9_9STRA</name>
<dbReference type="CDD" id="cd03109">
    <property type="entry name" value="DTBS"/>
    <property type="match status" value="1"/>
</dbReference>
<dbReference type="SUPFAM" id="SSF75138">
    <property type="entry name" value="HprK N-terminal domain-like"/>
    <property type="match status" value="1"/>
</dbReference>
<protein>
    <submittedName>
        <fullName evidence="3">AAA domain-containing protein</fullName>
    </submittedName>
</protein>
<evidence type="ECO:0000313" key="3">
    <source>
        <dbReference type="EMBL" id="KAG5178677.1"/>
    </source>
</evidence>
<organism evidence="3 4">
    <name type="scientific">Tribonema minus</name>
    <dbReference type="NCBI Taxonomy" id="303371"/>
    <lineage>
        <taxon>Eukaryota</taxon>
        <taxon>Sar</taxon>
        <taxon>Stramenopiles</taxon>
        <taxon>Ochrophyta</taxon>
        <taxon>PX clade</taxon>
        <taxon>Xanthophyceae</taxon>
        <taxon>Tribonematales</taxon>
        <taxon>Tribonemataceae</taxon>
        <taxon>Tribonema</taxon>
    </lineage>
</organism>
<accession>A0A836CAU9</accession>
<comment type="caution">
    <text evidence="3">The sequence shown here is derived from an EMBL/GenBank/DDBJ whole genome shotgun (WGS) entry which is preliminary data.</text>
</comment>
<sequence>MGRALFVAATRQHVGKTTVSIALINGLKKRFENVGFVKPVGQQHEVVGSAGLRVDKDVTLMKEFFGLKGNYEDMSPVVVPRGYTRDYIDGKICEQGQLDSIHRSFENIQRQNDIVVLEGTGHTGVGSVINLNNAQVAKTLNAEMILVANGGLGSAFDELELNRCMCKEYGVKISGVILNKVVPDKVEMVQEYFTKLLKRWDIPLLGVVPDEPYLGRPSLMDLEKIFKTKLLAGERCRKRPHYNTKDTLMVATGLKLFVDKLGALREAPLIVTHVTRNDIILGFLAHAQRLQQEGHDFNGALVLTGRQDPVIAYIMEMLSAQDLPVLLSKESTFNTMDMIRSYTPKLHKDDQVRLELAVSHYEPYIDFDTLLHR</sequence>
<gene>
    <name evidence="3" type="ORF">JKP88DRAFT_196359</name>
</gene>
<dbReference type="Gene3D" id="3.40.1390.20">
    <property type="entry name" value="HprK N-terminal domain-like"/>
    <property type="match status" value="1"/>
</dbReference>
<evidence type="ECO:0000256" key="1">
    <source>
        <dbReference type="ARBA" id="ARBA00022962"/>
    </source>
</evidence>
<dbReference type="InterPro" id="IPR027417">
    <property type="entry name" value="P-loop_NTPase"/>
</dbReference>
<dbReference type="PANTHER" id="PTHR21343">
    <property type="entry name" value="DETHIOBIOTIN SYNTHETASE"/>
    <property type="match status" value="1"/>
</dbReference>
<dbReference type="Pfam" id="PF13500">
    <property type="entry name" value="AAA_26"/>
    <property type="match status" value="1"/>
</dbReference>
<dbReference type="PANTHER" id="PTHR21343:SF8">
    <property type="entry name" value="DRTGG DOMAIN-CONTAINING PROTEIN"/>
    <property type="match status" value="1"/>
</dbReference>
<keyword evidence="4" id="KW-1185">Reference proteome</keyword>
<evidence type="ECO:0000259" key="2">
    <source>
        <dbReference type="Pfam" id="PF07085"/>
    </source>
</evidence>
<reference evidence="3" key="1">
    <citation type="submission" date="2021-02" db="EMBL/GenBank/DDBJ databases">
        <title>First Annotated Genome of the Yellow-green Alga Tribonema minus.</title>
        <authorList>
            <person name="Mahan K.M."/>
        </authorList>
    </citation>
    <scope>NUCLEOTIDE SEQUENCE</scope>
    <source>
        <strain evidence="3">UTEX B ZZ1240</strain>
    </source>
</reference>
<evidence type="ECO:0000313" key="4">
    <source>
        <dbReference type="Proteomes" id="UP000664859"/>
    </source>
</evidence>